<evidence type="ECO:0000259" key="8">
    <source>
        <dbReference type="Pfam" id="PF01494"/>
    </source>
</evidence>
<dbReference type="InterPro" id="IPR010971">
    <property type="entry name" value="UbiH/COQ6"/>
</dbReference>
<keyword evidence="10" id="KW-1185">Reference proteome</keyword>
<dbReference type="InterPro" id="IPR051205">
    <property type="entry name" value="UbiH/COQ6_monooxygenase"/>
</dbReference>
<dbReference type="RefSeq" id="WP_283212374.1">
    <property type="nucleotide sequence ID" value="NZ_JASGBI010000001.1"/>
</dbReference>
<name>A0ABT6XFM5_9GAMM</name>
<evidence type="ECO:0000256" key="1">
    <source>
        <dbReference type="ARBA" id="ARBA00001974"/>
    </source>
</evidence>
<proteinExistence type="inferred from homology"/>
<gene>
    <name evidence="9" type="ORF">QLQ15_08460</name>
</gene>
<keyword evidence="4" id="KW-0285">Flavoprotein</keyword>
<dbReference type="NCBIfam" id="TIGR01988">
    <property type="entry name" value="Ubi-OHases"/>
    <property type="match status" value="1"/>
</dbReference>
<evidence type="ECO:0000313" key="9">
    <source>
        <dbReference type="EMBL" id="MDI9238946.1"/>
    </source>
</evidence>
<feature type="domain" description="FAD-binding" evidence="8">
    <location>
        <begin position="8"/>
        <end position="330"/>
    </location>
</feature>
<evidence type="ECO:0000256" key="7">
    <source>
        <dbReference type="ARBA" id="ARBA00023033"/>
    </source>
</evidence>
<dbReference type="PRINTS" id="PR00420">
    <property type="entry name" value="RNGMNOXGNASE"/>
</dbReference>
<dbReference type="Pfam" id="PF01494">
    <property type="entry name" value="FAD_binding_3"/>
    <property type="match status" value="1"/>
</dbReference>
<organism evidence="9 10">
    <name type="scientific">Lysobacter stagni</name>
    <dbReference type="NCBI Taxonomy" id="3045172"/>
    <lineage>
        <taxon>Bacteria</taxon>
        <taxon>Pseudomonadati</taxon>
        <taxon>Pseudomonadota</taxon>
        <taxon>Gammaproteobacteria</taxon>
        <taxon>Lysobacterales</taxon>
        <taxon>Lysobacteraceae</taxon>
        <taxon>Lysobacter</taxon>
    </lineage>
</organism>
<sequence>MSRRGGLDVIVVGAGVVGAAAALAFARDGMDVALVEAREPPHWQRLPTDSDRIDLRVYAFAPDNAALLDDLGVWRDIASARLQPYRAMRVWDAAGGGELSFDADAFGRRELGWIVEHALLVDRLWSALPRAGVQLHCPDSVVGLEQDEAGASVRLESGRTLRAKLVVAADGAESKLRELAGIETSRHDYGQRGLVAFVESERPHQSTCWQRFLTTGPLAFLPFADDGEAPGRVSSIVWTLPEVEAARLLQADDTSFMRELESGFSGTLGALTRVSKRAAFSLRLQLAQRLVAGRVAVIGDAAHAVHPLAGQGVNLGLRDVATLRRVMADAQRRGVDPGAGTRLSRWARQQRSANAVSAYAFDGINRLFSNDSVAATLLRGPLLGLAGRMPPLAHAFWRHAAGQ</sequence>
<dbReference type="PANTHER" id="PTHR43876">
    <property type="entry name" value="UBIQUINONE BIOSYNTHESIS MONOOXYGENASE COQ6, MITOCHONDRIAL"/>
    <property type="match status" value="1"/>
</dbReference>
<dbReference type="InterPro" id="IPR018168">
    <property type="entry name" value="Ubi_Hdrlase_CS"/>
</dbReference>
<evidence type="ECO:0000256" key="2">
    <source>
        <dbReference type="ARBA" id="ARBA00004749"/>
    </source>
</evidence>
<dbReference type="PANTHER" id="PTHR43876:SF8">
    <property type="entry name" value="2-OCTAPRENYL-6-METHOXYPHENOL HYDROXYLASE"/>
    <property type="match status" value="1"/>
</dbReference>
<keyword evidence="5" id="KW-0274">FAD</keyword>
<evidence type="ECO:0000313" key="10">
    <source>
        <dbReference type="Proteomes" id="UP001321580"/>
    </source>
</evidence>
<dbReference type="InterPro" id="IPR036188">
    <property type="entry name" value="FAD/NAD-bd_sf"/>
</dbReference>
<dbReference type="PROSITE" id="PS01304">
    <property type="entry name" value="UBIH"/>
    <property type="match status" value="1"/>
</dbReference>
<protein>
    <submittedName>
        <fullName evidence="9">FAD-dependent oxidoreductase</fullName>
    </submittedName>
</protein>
<comment type="cofactor">
    <cofactor evidence="1">
        <name>FAD</name>
        <dbReference type="ChEBI" id="CHEBI:57692"/>
    </cofactor>
</comment>
<dbReference type="EMBL" id="JASGBI010000001">
    <property type="protein sequence ID" value="MDI9238946.1"/>
    <property type="molecule type" value="Genomic_DNA"/>
</dbReference>
<keyword evidence="6" id="KW-0560">Oxidoreductase</keyword>
<dbReference type="InterPro" id="IPR002938">
    <property type="entry name" value="FAD-bd"/>
</dbReference>
<evidence type="ECO:0000256" key="5">
    <source>
        <dbReference type="ARBA" id="ARBA00022827"/>
    </source>
</evidence>
<dbReference type="SUPFAM" id="SSF51905">
    <property type="entry name" value="FAD/NAD(P)-binding domain"/>
    <property type="match status" value="1"/>
</dbReference>
<accession>A0ABT6XFM5</accession>
<dbReference type="Gene3D" id="3.50.50.60">
    <property type="entry name" value="FAD/NAD(P)-binding domain"/>
    <property type="match status" value="2"/>
</dbReference>
<comment type="pathway">
    <text evidence="2">Cofactor biosynthesis; ubiquinone biosynthesis.</text>
</comment>
<dbReference type="Proteomes" id="UP001321580">
    <property type="component" value="Unassembled WGS sequence"/>
</dbReference>
<evidence type="ECO:0000256" key="3">
    <source>
        <dbReference type="ARBA" id="ARBA00005349"/>
    </source>
</evidence>
<evidence type="ECO:0000256" key="6">
    <source>
        <dbReference type="ARBA" id="ARBA00023002"/>
    </source>
</evidence>
<reference evidence="9 10" key="1">
    <citation type="submission" date="2023-05" db="EMBL/GenBank/DDBJ databases">
        <title>Lysobacter sp. strain LF1 Genome sequencing and assembly.</title>
        <authorList>
            <person name="Jung Y."/>
        </authorList>
    </citation>
    <scope>NUCLEOTIDE SEQUENCE [LARGE SCALE GENOMIC DNA]</scope>
    <source>
        <strain evidence="9 10">LF1</strain>
    </source>
</reference>
<comment type="similarity">
    <text evidence="3">Belongs to the UbiH/COQ6 family.</text>
</comment>
<evidence type="ECO:0000256" key="4">
    <source>
        <dbReference type="ARBA" id="ARBA00022630"/>
    </source>
</evidence>
<comment type="caution">
    <text evidence="9">The sequence shown here is derived from an EMBL/GenBank/DDBJ whole genome shotgun (WGS) entry which is preliminary data.</text>
</comment>
<keyword evidence="7" id="KW-0503">Monooxygenase</keyword>